<keyword evidence="2" id="KW-1185">Reference proteome</keyword>
<dbReference type="GO" id="GO:0000470">
    <property type="term" value="P:maturation of LSU-rRNA"/>
    <property type="evidence" value="ECO:0007669"/>
    <property type="project" value="TreeGrafter"/>
</dbReference>
<dbReference type="AlphaFoldDB" id="A0A383WJX9"/>
<reference evidence="1 2" key="1">
    <citation type="submission" date="2016-10" db="EMBL/GenBank/DDBJ databases">
        <authorList>
            <person name="Cai Z."/>
        </authorList>
    </citation>
    <scope>NUCLEOTIDE SEQUENCE [LARGE SCALE GENOMIC DNA]</scope>
</reference>
<proteinExistence type="predicted"/>
<protein>
    <submittedName>
        <fullName evidence="1">Uncharacterized protein</fullName>
    </submittedName>
</protein>
<evidence type="ECO:0000313" key="2">
    <source>
        <dbReference type="Proteomes" id="UP000256970"/>
    </source>
</evidence>
<gene>
    <name evidence="1" type="ORF">BQ4739_LOCUS18108</name>
</gene>
<dbReference type="InterPro" id="IPR007174">
    <property type="entry name" value="Las1"/>
</dbReference>
<evidence type="ECO:0000313" key="1">
    <source>
        <dbReference type="EMBL" id="SZX77767.1"/>
    </source>
</evidence>
<dbReference type="GO" id="GO:0030687">
    <property type="term" value="C:preribosome, large subunit precursor"/>
    <property type="evidence" value="ECO:0007669"/>
    <property type="project" value="TreeGrafter"/>
</dbReference>
<sequence>MAPGRTVPWCCWEEWQLVKSWLLSQSHSNIRRGIRRVEAWRARGRVPLGVDITASLLETALCDPAFWGQAAASAATAAAAPAGTGPAAASSVSQQQIRLQYSATIVRMVNGIADSQQKGRVALSVNSHLMSVVM</sequence>
<dbReference type="Proteomes" id="UP000256970">
    <property type="component" value="Unassembled WGS sequence"/>
</dbReference>
<dbReference type="PANTHER" id="PTHR15002">
    <property type="entry name" value="RIBOSOMAL BIOGENESIS PROTEIN LAS1L"/>
    <property type="match status" value="1"/>
</dbReference>
<name>A0A383WJX9_TETOB</name>
<dbReference type="GO" id="GO:0090730">
    <property type="term" value="C:Las1 complex"/>
    <property type="evidence" value="ECO:0007669"/>
    <property type="project" value="InterPro"/>
</dbReference>
<dbReference type="EMBL" id="FNXT01001294">
    <property type="protein sequence ID" value="SZX77767.1"/>
    <property type="molecule type" value="Genomic_DNA"/>
</dbReference>
<dbReference type="PANTHER" id="PTHR15002:SF0">
    <property type="entry name" value="RIBOSOMAL BIOGENESIS PROTEIN LAS1L"/>
    <property type="match status" value="1"/>
</dbReference>
<organism evidence="1 2">
    <name type="scientific">Tetradesmus obliquus</name>
    <name type="common">Green alga</name>
    <name type="synonym">Acutodesmus obliquus</name>
    <dbReference type="NCBI Taxonomy" id="3088"/>
    <lineage>
        <taxon>Eukaryota</taxon>
        <taxon>Viridiplantae</taxon>
        <taxon>Chlorophyta</taxon>
        <taxon>core chlorophytes</taxon>
        <taxon>Chlorophyceae</taxon>
        <taxon>CS clade</taxon>
        <taxon>Sphaeropleales</taxon>
        <taxon>Scenedesmaceae</taxon>
        <taxon>Tetradesmus</taxon>
    </lineage>
</organism>
<dbReference type="GO" id="GO:0000460">
    <property type="term" value="P:maturation of 5.8S rRNA"/>
    <property type="evidence" value="ECO:0007669"/>
    <property type="project" value="TreeGrafter"/>
</dbReference>
<accession>A0A383WJX9</accession>
<dbReference type="Pfam" id="PF04031">
    <property type="entry name" value="Las1"/>
    <property type="match status" value="1"/>
</dbReference>
<dbReference type="GO" id="GO:0004519">
    <property type="term" value="F:endonuclease activity"/>
    <property type="evidence" value="ECO:0007669"/>
    <property type="project" value="InterPro"/>
</dbReference>